<name>A0AAE6IKF6_LEUCA</name>
<evidence type="ECO:0000313" key="1">
    <source>
        <dbReference type="EMBL" id="QEA33569.1"/>
    </source>
</evidence>
<protein>
    <submittedName>
        <fullName evidence="1">Uncharacterized protein</fullName>
    </submittedName>
</protein>
<evidence type="ECO:0000313" key="2">
    <source>
        <dbReference type="Proteomes" id="UP000321332"/>
    </source>
</evidence>
<proteinExistence type="predicted"/>
<organism evidence="1 2">
    <name type="scientific">Leuconostoc carnosum</name>
    <dbReference type="NCBI Taxonomy" id="1252"/>
    <lineage>
        <taxon>Bacteria</taxon>
        <taxon>Bacillati</taxon>
        <taxon>Bacillota</taxon>
        <taxon>Bacilli</taxon>
        <taxon>Lactobacillales</taxon>
        <taxon>Lactobacillaceae</taxon>
        <taxon>Leuconostoc</taxon>
    </lineage>
</organism>
<dbReference type="GeneID" id="61187145"/>
<dbReference type="RefSeq" id="WP_014974997.1">
    <property type="nucleotide sequence ID" value="NZ_CP042374.1"/>
</dbReference>
<accession>A0AAE6IKF6</accession>
<gene>
    <name evidence="1" type="ORF">FGL89_05250</name>
</gene>
<reference evidence="1 2" key="1">
    <citation type="submission" date="2019-06" db="EMBL/GenBank/DDBJ databases">
        <title>Genome analyses of bacteria isolated from kimchi.</title>
        <authorList>
            <person name="Lee S."/>
            <person name="Ahn S."/>
            <person name="Roh S."/>
        </authorList>
    </citation>
    <scope>NUCLEOTIDE SEQUENCE [LARGE SCALE GENOMIC DNA]</scope>
    <source>
        <strain evidence="1 2">CBA3620</strain>
    </source>
</reference>
<sequence>MKLSVIISALFITCLITIPIQKAIIPSVSATKNEAGKIKITNHNTSYLTINITTADEVWIKDNKTESLRKNYQIAPNQSIVISAHGSGRTCCVDISKPNHFLKKFTFRSLPM</sequence>
<dbReference type="EMBL" id="CP042374">
    <property type="protein sequence ID" value="QEA33569.1"/>
    <property type="molecule type" value="Genomic_DNA"/>
</dbReference>
<dbReference type="AlphaFoldDB" id="A0AAE6IKF6"/>
<dbReference type="Proteomes" id="UP000321332">
    <property type="component" value="Chromosome"/>
</dbReference>